<proteinExistence type="predicted"/>
<dbReference type="Pfam" id="PF14864">
    <property type="entry name" value="Alkyl_sulf_C"/>
    <property type="match status" value="1"/>
</dbReference>
<dbReference type="SUPFAM" id="SSF55718">
    <property type="entry name" value="SCP-like"/>
    <property type="match status" value="1"/>
</dbReference>
<organism evidence="2 3">
    <name type="scientific">Mycolicibacterium iranicum</name>
    <name type="common">Mycobacterium iranicum</name>
    <dbReference type="NCBI Taxonomy" id="912594"/>
    <lineage>
        <taxon>Bacteria</taxon>
        <taxon>Bacillati</taxon>
        <taxon>Actinomycetota</taxon>
        <taxon>Actinomycetes</taxon>
        <taxon>Mycobacteriales</taxon>
        <taxon>Mycobacteriaceae</taxon>
        <taxon>Mycolicibacterium</taxon>
    </lineage>
</organism>
<accession>A0ABT4HPN6</accession>
<sequence length="40" mass="4548">MTLDDAKKQNKLTIDGQEASFNDFLGLLDTFPFWCNIVTP</sequence>
<gene>
    <name evidence="2" type="ORF">OY187_29380</name>
</gene>
<feature type="domain" description="Alkyl sulfatase C-terminal" evidence="1">
    <location>
        <begin position="2"/>
        <end position="40"/>
    </location>
</feature>
<protein>
    <recommendedName>
        <fullName evidence="1">Alkyl sulfatase C-terminal domain-containing protein</fullName>
    </recommendedName>
</protein>
<evidence type="ECO:0000259" key="1">
    <source>
        <dbReference type="Pfam" id="PF14864"/>
    </source>
</evidence>
<keyword evidence="3" id="KW-1185">Reference proteome</keyword>
<dbReference type="Proteomes" id="UP001084650">
    <property type="component" value="Unassembled WGS sequence"/>
</dbReference>
<dbReference type="InterPro" id="IPR036527">
    <property type="entry name" value="SCP2_sterol-bd_dom_sf"/>
</dbReference>
<reference evidence="2" key="1">
    <citation type="submission" date="2022-12" db="EMBL/GenBank/DDBJ databases">
        <title>Whole genome sequence of Mycolicibacterium iranicum strain SBH312.</title>
        <authorList>
            <person name="Jani J."/>
            <person name="Arifin Mustapha Z."/>
            <person name="Ahmed K."/>
            <person name="Kai Ling C."/>
        </authorList>
    </citation>
    <scope>NUCLEOTIDE SEQUENCE</scope>
    <source>
        <strain evidence="2">SBH312</strain>
    </source>
</reference>
<dbReference type="Gene3D" id="3.30.1050.10">
    <property type="entry name" value="SCP2 sterol-binding domain"/>
    <property type="match status" value="1"/>
</dbReference>
<dbReference type="InterPro" id="IPR029229">
    <property type="entry name" value="Alkyl_sulf_C"/>
</dbReference>
<evidence type="ECO:0000313" key="2">
    <source>
        <dbReference type="EMBL" id="MCZ0732172.1"/>
    </source>
</evidence>
<evidence type="ECO:0000313" key="3">
    <source>
        <dbReference type="Proteomes" id="UP001084650"/>
    </source>
</evidence>
<name>A0ABT4HPN6_MYCIR</name>
<comment type="caution">
    <text evidence="2">The sequence shown here is derived from an EMBL/GenBank/DDBJ whole genome shotgun (WGS) entry which is preliminary data.</text>
</comment>
<dbReference type="EMBL" id="JAPQYE010000025">
    <property type="protein sequence ID" value="MCZ0732172.1"/>
    <property type="molecule type" value="Genomic_DNA"/>
</dbReference>